<dbReference type="InterPro" id="IPR052032">
    <property type="entry name" value="ATP-dep_AA_Ligase"/>
</dbReference>
<dbReference type="SUPFAM" id="SSF56059">
    <property type="entry name" value="Glutathione synthetase ATP-binding domain-like"/>
    <property type="match status" value="1"/>
</dbReference>
<dbReference type="Proteomes" id="UP001501391">
    <property type="component" value="Unassembled WGS sequence"/>
</dbReference>
<name>A0ABP5NFW9_9ACTN</name>
<keyword evidence="2 4" id="KW-0547">Nucleotide-binding</keyword>
<organism evidence="6 7">
    <name type="scientific">Streptomyces bangladeshensis</name>
    <dbReference type="NCBI Taxonomy" id="295352"/>
    <lineage>
        <taxon>Bacteria</taxon>
        <taxon>Bacillati</taxon>
        <taxon>Actinomycetota</taxon>
        <taxon>Actinomycetes</taxon>
        <taxon>Kitasatosporales</taxon>
        <taxon>Streptomycetaceae</taxon>
        <taxon>Streptomyces</taxon>
    </lineage>
</organism>
<sequence length="411" mass="43623">MKIAVVDGYSTGRALVSALRDRGTALVHVQSLTTPPGYYTRGFRAEDFEALLDGTGEPARLAERLTALGVDRVVAGTESGVILADTLTHLMGLPGNRYETLAARRDKQLMGETAAAAGVAVPHGGAFADADEAVDWYVSGGLGEAVVKPPSSAGTDNVRFCRTADEVHTACKTVLAADNFFGQPNPVVLVQERVRGVEYYANTVSRDGVHRVAELWRYTKRTGSAGYPVYDYEEPVPVGSAEAAPLCRFVGAALDALGVRWGAAHTEVMLTERGPVLIESGARLGGGTAPSVVERYSGVSQTGLLADLLVAPDRLPAFDDAAVRWSGAVRNVALINSSAGLVRSLDWTARLEALPTLVFLAHGVTAGEYLGETVDLISSPGYVYLAAEDPRDIERDYRALRALEEAGLYTS</sequence>
<evidence type="ECO:0000256" key="1">
    <source>
        <dbReference type="ARBA" id="ARBA00022598"/>
    </source>
</evidence>
<keyword evidence="7" id="KW-1185">Reference proteome</keyword>
<evidence type="ECO:0000256" key="2">
    <source>
        <dbReference type="ARBA" id="ARBA00022741"/>
    </source>
</evidence>
<dbReference type="InterPro" id="IPR011761">
    <property type="entry name" value="ATP-grasp"/>
</dbReference>
<proteinExistence type="predicted"/>
<dbReference type="PANTHER" id="PTHR43585:SF2">
    <property type="entry name" value="ATP-GRASP ENZYME FSQD"/>
    <property type="match status" value="1"/>
</dbReference>
<dbReference type="PANTHER" id="PTHR43585">
    <property type="entry name" value="FUMIPYRROLE BIOSYNTHESIS PROTEIN C"/>
    <property type="match status" value="1"/>
</dbReference>
<evidence type="ECO:0000256" key="4">
    <source>
        <dbReference type="PROSITE-ProRule" id="PRU00409"/>
    </source>
</evidence>
<keyword evidence="3 4" id="KW-0067">ATP-binding</keyword>
<accession>A0ABP5NFW9</accession>
<protein>
    <submittedName>
        <fullName evidence="6">ATP-grasp domain-containing protein</fullName>
    </submittedName>
</protein>
<reference evidence="7" key="1">
    <citation type="journal article" date="2019" name="Int. J. Syst. Evol. Microbiol.">
        <title>The Global Catalogue of Microorganisms (GCM) 10K type strain sequencing project: providing services to taxonomists for standard genome sequencing and annotation.</title>
        <authorList>
            <consortium name="The Broad Institute Genomics Platform"/>
            <consortium name="The Broad Institute Genome Sequencing Center for Infectious Disease"/>
            <person name="Wu L."/>
            <person name="Ma J."/>
        </authorList>
    </citation>
    <scope>NUCLEOTIDE SEQUENCE [LARGE SCALE GENOMIC DNA]</scope>
    <source>
        <strain evidence="7">JCM 14924</strain>
    </source>
</reference>
<keyword evidence="1" id="KW-0436">Ligase</keyword>
<evidence type="ECO:0000313" key="6">
    <source>
        <dbReference type="EMBL" id="GAA2198542.1"/>
    </source>
</evidence>
<evidence type="ECO:0000259" key="5">
    <source>
        <dbReference type="PROSITE" id="PS50975"/>
    </source>
</evidence>
<comment type="caution">
    <text evidence="6">The sequence shown here is derived from an EMBL/GenBank/DDBJ whole genome shotgun (WGS) entry which is preliminary data.</text>
</comment>
<gene>
    <name evidence="6" type="ORF">GCM10009787_41690</name>
</gene>
<feature type="domain" description="ATP-grasp" evidence="5">
    <location>
        <begin position="111"/>
        <end position="310"/>
    </location>
</feature>
<dbReference type="PROSITE" id="PS50975">
    <property type="entry name" value="ATP_GRASP"/>
    <property type="match status" value="1"/>
</dbReference>
<dbReference type="Gene3D" id="3.30.470.20">
    <property type="entry name" value="ATP-grasp fold, B domain"/>
    <property type="match status" value="1"/>
</dbReference>
<evidence type="ECO:0000256" key="3">
    <source>
        <dbReference type="ARBA" id="ARBA00022840"/>
    </source>
</evidence>
<dbReference type="RefSeq" id="WP_059253995.1">
    <property type="nucleotide sequence ID" value="NZ_BAAAOQ010000013.1"/>
</dbReference>
<dbReference type="EMBL" id="BAAAOQ010000013">
    <property type="protein sequence ID" value="GAA2198542.1"/>
    <property type="molecule type" value="Genomic_DNA"/>
</dbReference>
<dbReference type="NCBIfam" id="NF005543">
    <property type="entry name" value="PRK07206.1"/>
    <property type="match status" value="1"/>
</dbReference>
<evidence type="ECO:0000313" key="7">
    <source>
        <dbReference type="Proteomes" id="UP001501391"/>
    </source>
</evidence>